<dbReference type="EMBL" id="JARBHB010000003">
    <property type="protein sequence ID" value="KAJ8889065.1"/>
    <property type="molecule type" value="Genomic_DNA"/>
</dbReference>
<feature type="region of interest" description="Disordered" evidence="1">
    <location>
        <begin position="436"/>
        <end position="529"/>
    </location>
</feature>
<gene>
    <name evidence="4" type="ORF">PR048_008559</name>
</gene>
<reference evidence="4 5" key="1">
    <citation type="submission" date="2023-02" db="EMBL/GenBank/DDBJ databases">
        <title>LHISI_Scaffold_Assembly.</title>
        <authorList>
            <person name="Stuart O.P."/>
            <person name="Cleave R."/>
            <person name="Magrath M.J.L."/>
            <person name="Mikheyev A.S."/>
        </authorList>
    </citation>
    <scope>NUCLEOTIDE SEQUENCE [LARGE SCALE GENOMIC DNA]</scope>
    <source>
        <strain evidence="4">Daus_M_001</strain>
        <tissue evidence="4">Leg muscle</tissue>
    </source>
</reference>
<proteinExistence type="predicted"/>
<evidence type="ECO:0000256" key="1">
    <source>
        <dbReference type="SAM" id="MobiDB-lite"/>
    </source>
</evidence>
<dbReference type="Pfam" id="PF03184">
    <property type="entry name" value="DDE_1"/>
    <property type="match status" value="1"/>
</dbReference>
<dbReference type="Pfam" id="PF05225">
    <property type="entry name" value="HTH_psq"/>
    <property type="match status" value="1"/>
</dbReference>
<evidence type="ECO:0000259" key="3">
    <source>
        <dbReference type="Pfam" id="PF05225"/>
    </source>
</evidence>
<evidence type="ECO:0008006" key="6">
    <source>
        <dbReference type="Google" id="ProtNLM"/>
    </source>
</evidence>
<evidence type="ECO:0000313" key="4">
    <source>
        <dbReference type="EMBL" id="KAJ8889065.1"/>
    </source>
</evidence>
<evidence type="ECO:0000313" key="5">
    <source>
        <dbReference type="Proteomes" id="UP001159363"/>
    </source>
</evidence>
<feature type="domain" description="HTH psq-type" evidence="3">
    <location>
        <begin position="39"/>
        <end position="73"/>
    </location>
</feature>
<dbReference type="InterPro" id="IPR004875">
    <property type="entry name" value="DDE_SF_endonuclease_dom"/>
</dbReference>
<sequence>MVSQSMRRNEELNRSVETQPCVSLYLAMERKLGILWILEDLTKAMDSISKDKVSVRCAAITHDIPRRTLRNHLLLGICQKIKAREKLNRFVNDHFEKLKTIMLEIGVMEKLQSIYNIDGKGNRLSLHKAQTVLAKRGARCVYNVASEHGENCTIVACVNEPECAENLPTGSQVFMTAKNSMSSQTFAKWLDHFAKYKTPGPVLLIFDEASSHLDANIVHATEAHEITLHCFPSNITHELQPLNKSVFKSAWVKAVIPSDICSTFRTTGIYPFDPTAIPDEAFAPSVLTFQPYRLAGDSTNNGNEEPHSLQPRYNTATVTFVFLVTCVGRRKQRCAVITKNMIVKPLSLIHCTLEHDSTSEEIDFTDNSEPEKYQTSPSISDILRTSNFNKSTNTKAKGKVVACLFRSSTTGSKEMKVDMKNENVIREKTVTKKKAVMNKNQTETNENIIENIGKNTESKGKKTEVTEKTGLKETRKQKIRTSPQAPSTSRQHPSTSHQEPSTSCKDLSHQSQVHPLRWGNSGKSPGTAT</sequence>
<dbReference type="InterPro" id="IPR007889">
    <property type="entry name" value="HTH_Psq"/>
</dbReference>
<organism evidence="4 5">
    <name type="scientific">Dryococelus australis</name>
    <dbReference type="NCBI Taxonomy" id="614101"/>
    <lineage>
        <taxon>Eukaryota</taxon>
        <taxon>Metazoa</taxon>
        <taxon>Ecdysozoa</taxon>
        <taxon>Arthropoda</taxon>
        <taxon>Hexapoda</taxon>
        <taxon>Insecta</taxon>
        <taxon>Pterygota</taxon>
        <taxon>Neoptera</taxon>
        <taxon>Polyneoptera</taxon>
        <taxon>Phasmatodea</taxon>
        <taxon>Verophasmatodea</taxon>
        <taxon>Anareolatae</taxon>
        <taxon>Phasmatidae</taxon>
        <taxon>Eurycanthinae</taxon>
        <taxon>Dryococelus</taxon>
    </lineage>
</organism>
<accession>A0ABQ9HXF5</accession>
<protein>
    <recommendedName>
        <fullName evidence="6">DDE-1 domain-containing protein</fullName>
    </recommendedName>
</protein>
<name>A0ABQ9HXF5_9NEOP</name>
<comment type="caution">
    <text evidence="4">The sequence shown here is derived from an EMBL/GenBank/DDBJ whole genome shotgun (WGS) entry which is preliminary data.</text>
</comment>
<dbReference type="Proteomes" id="UP001159363">
    <property type="component" value="Chromosome 3"/>
</dbReference>
<feature type="domain" description="DDE-1" evidence="2">
    <location>
        <begin position="174"/>
        <end position="248"/>
    </location>
</feature>
<feature type="compositionally biased region" description="Low complexity" evidence="1">
    <location>
        <begin position="438"/>
        <end position="455"/>
    </location>
</feature>
<dbReference type="Gene3D" id="1.10.10.60">
    <property type="entry name" value="Homeodomain-like"/>
    <property type="match status" value="1"/>
</dbReference>
<keyword evidence="5" id="KW-1185">Reference proteome</keyword>
<feature type="compositionally biased region" description="Polar residues" evidence="1">
    <location>
        <begin position="480"/>
        <end position="513"/>
    </location>
</feature>
<feature type="compositionally biased region" description="Basic and acidic residues" evidence="1">
    <location>
        <begin position="456"/>
        <end position="476"/>
    </location>
</feature>
<evidence type="ECO:0000259" key="2">
    <source>
        <dbReference type="Pfam" id="PF03184"/>
    </source>
</evidence>